<protein>
    <recommendedName>
        <fullName evidence="4">Tetratricopeptide repeat-containing protein</fullName>
    </recommendedName>
</protein>
<proteinExistence type="predicted"/>
<sequence length="540" mass="60670">MSTSTLSKLLVVMVLLSACQAPKQQESFQLGQLNHQFKINKSAQEPFERGLLLLHSFEYDDAREAFIEARTNDPSELMAYWGEAMSHYKALWGLQNEDSGKAVIQRAGMTQDNRYKLASGPLELDFWKGIEILYGEGSLDARNQAYADHMADLYERYPDNQEVAAFYALALMWTESDGRTQEASGLSAQIAKGILEENPLHPGALHYLIHANDDPDYAALSIAAANEYADVAPDATHALHMPSHIYLAMGMWNEMVHSNENSYAASVNRMERKGLGDEARGYHSYAWLHYGYLQQGRFDKAEKLLRDMHHYVNSVPVRYTRRYLISMQNAQLVESGQWIEGLEPMIVNIEDLSLTSQAGQLFFQSMLAYEKGDSISIAAHTDSLENKIAAAELIVIEKTISVCGTGPTRYAPDKSDILRAQVMVNQMNAFISILAKDTELTELYLMAATNLEEEAEYSYGPPDIPYPSFEQYGEWLLTQDRPKEALEMFEKSLAVAKNRTRALDGKINALNLLGQPAAIDSVRMIIKEFWVGIDSTDVTI</sequence>
<gene>
    <name evidence="2" type="ORF">N7U62_05075</name>
</gene>
<dbReference type="Proteomes" id="UP001300692">
    <property type="component" value="Unassembled WGS sequence"/>
</dbReference>
<comment type="caution">
    <text evidence="2">The sequence shown here is derived from an EMBL/GenBank/DDBJ whole genome shotgun (WGS) entry which is preliminary data.</text>
</comment>
<dbReference type="EMBL" id="JAOYOD010000001">
    <property type="protein sequence ID" value="MCV9386023.1"/>
    <property type="molecule type" value="Genomic_DNA"/>
</dbReference>
<keyword evidence="3" id="KW-1185">Reference proteome</keyword>
<keyword evidence="1" id="KW-0732">Signal</keyword>
<feature type="signal peptide" evidence="1">
    <location>
        <begin position="1"/>
        <end position="23"/>
    </location>
</feature>
<feature type="chain" id="PRO_5045485103" description="Tetratricopeptide repeat-containing protein" evidence="1">
    <location>
        <begin position="24"/>
        <end position="540"/>
    </location>
</feature>
<evidence type="ECO:0000313" key="3">
    <source>
        <dbReference type="Proteomes" id="UP001300692"/>
    </source>
</evidence>
<dbReference type="RefSeq" id="WP_264136809.1">
    <property type="nucleotide sequence ID" value="NZ_JAOYOD010000001.1"/>
</dbReference>
<dbReference type="PANTHER" id="PTHR45588:SF1">
    <property type="entry name" value="WW DOMAIN-CONTAINING PROTEIN"/>
    <property type="match status" value="1"/>
</dbReference>
<name>A0ABT3CRX7_9BACT</name>
<organism evidence="2 3">
    <name type="scientific">Reichenbachiella ulvae</name>
    <dbReference type="NCBI Taxonomy" id="2980104"/>
    <lineage>
        <taxon>Bacteria</taxon>
        <taxon>Pseudomonadati</taxon>
        <taxon>Bacteroidota</taxon>
        <taxon>Cytophagia</taxon>
        <taxon>Cytophagales</taxon>
        <taxon>Reichenbachiellaceae</taxon>
        <taxon>Reichenbachiella</taxon>
    </lineage>
</organism>
<dbReference type="PANTHER" id="PTHR45588">
    <property type="entry name" value="TPR DOMAIN-CONTAINING PROTEIN"/>
    <property type="match status" value="1"/>
</dbReference>
<accession>A0ABT3CRX7</accession>
<evidence type="ECO:0000313" key="2">
    <source>
        <dbReference type="EMBL" id="MCV9386023.1"/>
    </source>
</evidence>
<reference evidence="2 3" key="1">
    <citation type="submission" date="2022-10" db="EMBL/GenBank/DDBJ databases">
        <title>Comparative genomics and taxonomic characterization of three novel marine species of genus Reichenbachiella exhibiting antioxidant and polysaccharide degradation activities.</title>
        <authorList>
            <person name="Muhammad N."/>
            <person name="Lee Y.-J."/>
            <person name="Ko J."/>
            <person name="Kim S.-G."/>
        </authorList>
    </citation>
    <scope>NUCLEOTIDE SEQUENCE [LARGE SCALE GENOMIC DNA]</scope>
    <source>
        <strain evidence="2 3">ABR2-5</strain>
    </source>
</reference>
<evidence type="ECO:0000256" key="1">
    <source>
        <dbReference type="SAM" id="SignalP"/>
    </source>
</evidence>
<evidence type="ECO:0008006" key="4">
    <source>
        <dbReference type="Google" id="ProtNLM"/>
    </source>
</evidence>